<organism evidence="1 2">
    <name type="scientific">Nocardioides conyzicola</name>
    <dbReference type="NCBI Taxonomy" id="1651781"/>
    <lineage>
        <taxon>Bacteria</taxon>
        <taxon>Bacillati</taxon>
        <taxon>Actinomycetota</taxon>
        <taxon>Actinomycetes</taxon>
        <taxon>Propionibacteriales</taxon>
        <taxon>Nocardioidaceae</taxon>
        <taxon>Nocardioides</taxon>
    </lineage>
</organism>
<reference evidence="2" key="1">
    <citation type="journal article" date="2019" name="Int. J. Syst. Evol. Microbiol.">
        <title>The Global Catalogue of Microorganisms (GCM) 10K type strain sequencing project: providing services to taxonomists for standard genome sequencing and annotation.</title>
        <authorList>
            <consortium name="The Broad Institute Genomics Platform"/>
            <consortium name="The Broad Institute Genome Sequencing Center for Infectious Disease"/>
            <person name="Wu L."/>
            <person name="Ma J."/>
        </authorList>
    </citation>
    <scope>NUCLEOTIDE SEQUENCE [LARGE SCALE GENOMIC DNA]</scope>
    <source>
        <strain evidence="2">JCM 18531</strain>
    </source>
</reference>
<proteinExistence type="predicted"/>
<evidence type="ECO:0000313" key="1">
    <source>
        <dbReference type="EMBL" id="GAA4710829.1"/>
    </source>
</evidence>
<dbReference type="Gene3D" id="3.40.630.30">
    <property type="match status" value="1"/>
</dbReference>
<dbReference type="Proteomes" id="UP001499974">
    <property type="component" value="Unassembled WGS sequence"/>
</dbReference>
<dbReference type="RefSeq" id="WP_345522415.1">
    <property type="nucleotide sequence ID" value="NZ_BAABKM010000002.1"/>
</dbReference>
<gene>
    <name evidence="1" type="ORF">GCM10023349_32220</name>
</gene>
<dbReference type="InterPro" id="IPR016181">
    <property type="entry name" value="Acyl_CoA_acyltransferase"/>
</dbReference>
<comment type="caution">
    <text evidence="1">The sequence shown here is derived from an EMBL/GenBank/DDBJ whole genome shotgun (WGS) entry which is preliminary data.</text>
</comment>
<keyword evidence="2" id="KW-1185">Reference proteome</keyword>
<accession>A0ABP8XNY7</accession>
<evidence type="ECO:0008006" key="3">
    <source>
        <dbReference type="Google" id="ProtNLM"/>
    </source>
</evidence>
<sequence>MNQEPTVPVERPAGTPRVVVAPITASDLERVGRFLHEHLDPRVPAETWTRTVRPAWCSPVDDHGHLLLEGDRVVGVYLAIHSERVLGGERRHVCNLAAWCVLDTHRAHGVRLLRAQLARPGVVFTDLSPSGTVPALNRRLGFTDLDTTTLLVPCLPLPTPGVRVVTSPARIDALLEGRDREIYRDHRDAAAARHVVLLVGGRPCYVMFRKVRRKGLPGFATLLHVSDPELLRRGGGALSRHLLRHRVVVLLAELRVAGYAPRLSRRLSDPRPKMFRGAGVAPGDVDDLYSELTSVPW</sequence>
<dbReference type="EMBL" id="BAABKM010000002">
    <property type="protein sequence ID" value="GAA4710829.1"/>
    <property type="molecule type" value="Genomic_DNA"/>
</dbReference>
<dbReference type="SUPFAM" id="SSF55729">
    <property type="entry name" value="Acyl-CoA N-acyltransferases (Nat)"/>
    <property type="match status" value="1"/>
</dbReference>
<protein>
    <recommendedName>
        <fullName evidence="3">N-acetyltransferase domain-containing protein</fullName>
    </recommendedName>
</protein>
<name>A0ABP8XNY7_9ACTN</name>
<evidence type="ECO:0000313" key="2">
    <source>
        <dbReference type="Proteomes" id="UP001499974"/>
    </source>
</evidence>